<dbReference type="CDD" id="cd16371">
    <property type="entry name" value="DMSOR_beta_like"/>
    <property type="match status" value="1"/>
</dbReference>
<dbReference type="Pfam" id="PF12800">
    <property type="entry name" value="Fer4_4"/>
    <property type="match status" value="1"/>
</dbReference>
<dbReference type="PANTHER" id="PTHR43177:SF5">
    <property type="entry name" value="ANAEROBIC DIMETHYL SULFOXIDE REDUCTASE CHAIN B-RELATED"/>
    <property type="match status" value="1"/>
</dbReference>
<dbReference type="InterPro" id="IPR050954">
    <property type="entry name" value="ET_IronSulfur_Cluster-Binding"/>
</dbReference>
<dbReference type="PROSITE" id="PS00198">
    <property type="entry name" value="4FE4S_FER_1"/>
    <property type="match status" value="1"/>
</dbReference>
<proteinExistence type="predicted"/>
<comment type="function">
    <text evidence="2">Electron transfer subunit of the terminal reductase during anaerobic growth on various sulfoxide and N-oxide compounds.</text>
</comment>
<dbReference type="GO" id="GO:0051539">
    <property type="term" value="F:4 iron, 4 sulfur cluster binding"/>
    <property type="evidence" value="ECO:0007669"/>
    <property type="project" value="UniProtKB-KW"/>
</dbReference>
<evidence type="ECO:0000256" key="9">
    <source>
        <dbReference type="ARBA" id="ARBA00023014"/>
    </source>
</evidence>
<dbReference type="EMBL" id="ADMG01000031">
    <property type="protein sequence ID" value="EKB31112.1"/>
    <property type="molecule type" value="Genomic_DNA"/>
</dbReference>
<dbReference type="HOGENOM" id="CLU_043374_2_0_4"/>
<dbReference type="STRING" id="742823.HMPREF9465_01217"/>
<dbReference type="Gene3D" id="3.30.70.20">
    <property type="match status" value="2"/>
</dbReference>
<name>K1JTU7_9BURK</name>
<keyword evidence="9" id="KW-0411">Iron-sulfur</keyword>
<comment type="caution">
    <text evidence="11">The sequence shown here is derived from an EMBL/GenBank/DDBJ whole genome shotgun (WGS) entry which is preliminary data.</text>
</comment>
<accession>K1JTU7</accession>
<dbReference type="SUPFAM" id="SSF54862">
    <property type="entry name" value="4Fe-4S ferredoxins"/>
    <property type="match status" value="1"/>
</dbReference>
<evidence type="ECO:0000259" key="10">
    <source>
        <dbReference type="PROSITE" id="PS51379"/>
    </source>
</evidence>
<protein>
    <submittedName>
        <fullName evidence="11">Dimethylsulfoxide reductase, chain B</fullName>
    </submittedName>
</protein>
<evidence type="ECO:0000256" key="7">
    <source>
        <dbReference type="ARBA" id="ARBA00022982"/>
    </source>
</evidence>
<feature type="domain" description="4Fe-4S ferredoxin-type" evidence="10">
    <location>
        <begin position="61"/>
        <end position="91"/>
    </location>
</feature>
<dbReference type="InterPro" id="IPR017900">
    <property type="entry name" value="4Fe4S_Fe_S_CS"/>
</dbReference>
<dbReference type="eggNOG" id="COG0437">
    <property type="taxonomic scope" value="Bacteria"/>
</dbReference>
<dbReference type="InterPro" id="IPR017896">
    <property type="entry name" value="4Fe4S_Fe-S-bd"/>
</dbReference>
<sequence length="212" mass="23400">MKTQYAFHFDSSRCTGCKTCVIACRDKNDIQDPKLAFRTVHEETGGSWSRNEDGSWSQNVWAYFVSVSCNHCSEPACVRVCPTGAHARHEELGGLVLIDRDVCIGCGACAVACPYEAPKLDRKAGKMRKCDMCVDRLARKELPVCVAACPQRALDFGTVEELRKRHGDDGMIAPLAAGDYTKPNLLITKCAQAQPAPERTRSWPDFLNDKTA</sequence>
<dbReference type="Pfam" id="PF13247">
    <property type="entry name" value="Fer4_11"/>
    <property type="match status" value="1"/>
</dbReference>
<dbReference type="InterPro" id="IPR014297">
    <property type="entry name" value="DMSO_DmsB"/>
</dbReference>
<dbReference type="PANTHER" id="PTHR43177">
    <property type="entry name" value="PROTEIN NRFC"/>
    <property type="match status" value="1"/>
</dbReference>
<evidence type="ECO:0000256" key="4">
    <source>
        <dbReference type="ARBA" id="ARBA00022485"/>
    </source>
</evidence>
<dbReference type="RefSeq" id="WP_005435124.1">
    <property type="nucleotide sequence ID" value="NZ_JH815516.1"/>
</dbReference>
<keyword evidence="3" id="KW-0813">Transport</keyword>
<evidence type="ECO:0000256" key="1">
    <source>
        <dbReference type="ARBA" id="ARBA00001966"/>
    </source>
</evidence>
<feature type="domain" description="4Fe-4S ferredoxin-type" evidence="10">
    <location>
        <begin position="94"/>
        <end position="123"/>
    </location>
</feature>
<dbReference type="AlphaFoldDB" id="K1JTU7"/>
<feature type="domain" description="4Fe-4S ferredoxin-type" evidence="10">
    <location>
        <begin position="5"/>
        <end position="34"/>
    </location>
</feature>
<reference evidence="11 12" key="1">
    <citation type="submission" date="2012-05" db="EMBL/GenBank/DDBJ databases">
        <title>The Genome Sequence of Sutterella wadsworthensis 2_1_59BFAA.</title>
        <authorList>
            <consortium name="The Broad Institute Genome Sequencing Platform"/>
            <person name="Earl A."/>
            <person name="Ward D."/>
            <person name="Feldgarden M."/>
            <person name="Gevers D."/>
            <person name="Daigneault M."/>
            <person name="Strauss J."/>
            <person name="Allen-Vercoe E."/>
            <person name="Walker B."/>
            <person name="Young S.K."/>
            <person name="Zeng Q."/>
            <person name="Gargeya S."/>
            <person name="Fitzgerald M."/>
            <person name="Haas B."/>
            <person name="Abouelleil A."/>
            <person name="Alvarado L."/>
            <person name="Arachchi H.M."/>
            <person name="Berlin A.M."/>
            <person name="Chapman S.B."/>
            <person name="Goldberg J."/>
            <person name="Griggs A."/>
            <person name="Gujja S."/>
            <person name="Hansen M."/>
            <person name="Howarth C."/>
            <person name="Imamovic A."/>
            <person name="Larimer J."/>
            <person name="McCowen C."/>
            <person name="Montmayeur A."/>
            <person name="Murphy C."/>
            <person name="Neiman D."/>
            <person name="Pearson M."/>
            <person name="Priest M."/>
            <person name="Roberts A."/>
            <person name="Saif S."/>
            <person name="Shea T."/>
            <person name="Sisk P."/>
            <person name="Sykes S."/>
            <person name="Wortman J."/>
            <person name="Nusbaum C."/>
            <person name="Birren B."/>
        </authorList>
    </citation>
    <scope>NUCLEOTIDE SEQUENCE [LARGE SCALE GENOMIC DNA]</scope>
    <source>
        <strain evidence="11 12">2_1_59BFAA</strain>
    </source>
</reference>
<evidence type="ECO:0000313" key="12">
    <source>
        <dbReference type="Proteomes" id="UP000005835"/>
    </source>
</evidence>
<dbReference type="OrthoDB" id="9779457at2"/>
<keyword evidence="5" id="KW-0479">Metal-binding</keyword>
<organism evidence="11 12">
    <name type="scientific">Sutterella wadsworthensis 2_1_59BFAA</name>
    <dbReference type="NCBI Taxonomy" id="742823"/>
    <lineage>
        <taxon>Bacteria</taxon>
        <taxon>Pseudomonadati</taxon>
        <taxon>Pseudomonadota</taxon>
        <taxon>Betaproteobacteria</taxon>
        <taxon>Burkholderiales</taxon>
        <taxon>Sutterellaceae</taxon>
        <taxon>Sutterella</taxon>
    </lineage>
</organism>
<keyword evidence="12" id="KW-1185">Reference proteome</keyword>
<comment type="cofactor">
    <cofactor evidence="1">
        <name>[4Fe-4S] cluster</name>
        <dbReference type="ChEBI" id="CHEBI:49883"/>
    </cofactor>
</comment>
<evidence type="ECO:0000256" key="3">
    <source>
        <dbReference type="ARBA" id="ARBA00022448"/>
    </source>
</evidence>
<dbReference type="PATRIC" id="fig|742823.3.peg.1209"/>
<keyword evidence="8" id="KW-0408">Iron</keyword>
<gene>
    <name evidence="11" type="ORF">HMPREF9465_01217</name>
</gene>
<evidence type="ECO:0000256" key="5">
    <source>
        <dbReference type="ARBA" id="ARBA00022723"/>
    </source>
</evidence>
<evidence type="ECO:0000256" key="2">
    <source>
        <dbReference type="ARBA" id="ARBA00003584"/>
    </source>
</evidence>
<dbReference type="GO" id="GO:0046872">
    <property type="term" value="F:metal ion binding"/>
    <property type="evidence" value="ECO:0007669"/>
    <property type="project" value="UniProtKB-KW"/>
</dbReference>
<evidence type="ECO:0000313" key="11">
    <source>
        <dbReference type="EMBL" id="EKB31112.1"/>
    </source>
</evidence>
<keyword evidence="7" id="KW-0249">Electron transport</keyword>
<evidence type="ECO:0000256" key="6">
    <source>
        <dbReference type="ARBA" id="ARBA00022737"/>
    </source>
</evidence>
<evidence type="ECO:0000256" key="8">
    <source>
        <dbReference type="ARBA" id="ARBA00023004"/>
    </source>
</evidence>
<dbReference type="PROSITE" id="PS51379">
    <property type="entry name" value="4FE4S_FER_2"/>
    <property type="match status" value="3"/>
</dbReference>
<keyword evidence="4" id="KW-0004">4Fe-4S</keyword>
<dbReference type="Proteomes" id="UP000005835">
    <property type="component" value="Unassembled WGS sequence"/>
</dbReference>
<dbReference type="NCBIfam" id="TIGR02951">
    <property type="entry name" value="DMSO_dmsB"/>
    <property type="match status" value="1"/>
</dbReference>
<keyword evidence="6" id="KW-0677">Repeat</keyword>